<name>A0A2C6KHW5_9APIC</name>
<gene>
    <name evidence="4" type="ORF">CSUI_006079</name>
</gene>
<feature type="compositionally biased region" description="Low complexity" evidence="2">
    <location>
        <begin position="386"/>
        <end position="406"/>
    </location>
</feature>
<keyword evidence="5" id="KW-1185">Reference proteome</keyword>
<protein>
    <submittedName>
        <fullName evidence="4">Uncharacterized protein</fullName>
    </submittedName>
</protein>
<evidence type="ECO:0000313" key="5">
    <source>
        <dbReference type="Proteomes" id="UP000221165"/>
    </source>
</evidence>
<organism evidence="4 5">
    <name type="scientific">Cystoisospora suis</name>
    <dbReference type="NCBI Taxonomy" id="483139"/>
    <lineage>
        <taxon>Eukaryota</taxon>
        <taxon>Sar</taxon>
        <taxon>Alveolata</taxon>
        <taxon>Apicomplexa</taxon>
        <taxon>Conoidasida</taxon>
        <taxon>Coccidia</taxon>
        <taxon>Eucoccidiorida</taxon>
        <taxon>Eimeriorina</taxon>
        <taxon>Sarcocystidae</taxon>
        <taxon>Cystoisospora</taxon>
    </lineage>
</organism>
<feature type="compositionally biased region" description="Acidic residues" evidence="2">
    <location>
        <begin position="351"/>
        <end position="364"/>
    </location>
</feature>
<comment type="caution">
    <text evidence="4">The sequence shown here is derived from an EMBL/GenBank/DDBJ whole genome shotgun (WGS) entry which is preliminary data.</text>
</comment>
<keyword evidence="1" id="KW-0175">Coiled coil</keyword>
<dbReference type="AlphaFoldDB" id="A0A2C6KHW5"/>
<proteinExistence type="predicted"/>
<sequence>MRAMTVLFFIWAARSTALEPAGEVTDESAHTAPPATTEPANSPPTDYGQPHTVPESNYVPPVPRKEKPQRIFRHFYCCPEPHCCDVEKMVVKSQGEAEGELAKTVAAAATLGAEQAEYERKASEHRLSSADKDEEAAVSIVGAQEEAAVRLAEAVSRHLSTAVELGLAFRVAQKVKALDEELAHLQQTDQKIEKDEEAFNEKLVGRKEAEVTAAEDDLRELQTEKHKIADSIDTEVEQIEKEEKESDLDVKLSEAQEELLAAEDHAEEADLRKRIHELEREAQEAEAAGLRHKLREKMSSVQNEAKDAAVRGRAALQNAEEVREGIHIEHPNVGATEQAVMDTIRENEHEAEIEEHEAESEEEVASVTEAAEAETSGQDAKEDQETALLRRTTVPRRPAPTRVQQVRATSVSAKIFLLHSAG</sequence>
<evidence type="ECO:0000256" key="1">
    <source>
        <dbReference type="SAM" id="Coils"/>
    </source>
</evidence>
<feature type="coiled-coil region" evidence="1">
    <location>
        <begin position="175"/>
        <end position="311"/>
    </location>
</feature>
<dbReference type="VEuPathDB" id="ToxoDB:CSUI_006079"/>
<feature type="region of interest" description="Disordered" evidence="2">
    <location>
        <begin position="346"/>
        <end position="406"/>
    </location>
</feature>
<dbReference type="Proteomes" id="UP000221165">
    <property type="component" value="Unassembled WGS sequence"/>
</dbReference>
<reference evidence="4 5" key="1">
    <citation type="journal article" date="2017" name="Int. J. Parasitol.">
        <title>The genome of the protozoan parasite Cystoisospora suis and a reverse vaccinology approach to identify vaccine candidates.</title>
        <authorList>
            <person name="Palmieri N."/>
            <person name="Shrestha A."/>
            <person name="Ruttkowski B."/>
            <person name="Beck T."/>
            <person name="Vogl C."/>
            <person name="Tomley F."/>
            <person name="Blake D.P."/>
            <person name="Joachim A."/>
        </authorList>
    </citation>
    <scope>NUCLEOTIDE SEQUENCE [LARGE SCALE GENOMIC DNA]</scope>
    <source>
        <strain evidence="4 5">Wien I</strain>
    </source>
</reference>
<evidence type="ECO:0000256" key="2">
    <source>
        <dbReference type="SAM" id="MobiDB-lite"/>
    </source>
</evidence>
<feature type="region of interest" description="Disordered" evidence="2">
    <location>
        <begin position="21"/>
        <end position="64"/>
    </location>
</feature>
<keyword evidence="3" id="KW-0732">Signal</keyword>
<feature type="signal peptide" evidence="3">
    <location>
        <begin position="1"/>
        <end position="17"/>
    </location>
</feature>
<evidence type="ECO:0000256" key="3">
    <source>
        <dbReference type="SAM" id="SignalP"/>
    </source>
</evidence>
<feature type="compositionally biased region" description="Low complexity" evidence="2">
    <location>
        <begin position="30"/>
        <end position="45"/>
    </location>
</feature>
<feature type="compositionally biased region" description="Low complexity" evidence="2">
    <location>
        <begin position="365"/>
        <end position="375"/>
    </location>
</feature>
<evidence type="ECO:0000313" key="4">
    <source>
        <dbReference type="EMBL" id="PHJ20090.1"/>
    </source>
</evidence>
<accession>A0A2C6KHW5</accession>
<dbReference type="RefSeq" id="XP_067921781.1">
    <property type="nucleotide sequence ID" value="XM_068066244.1"/>
</dbReference>
<feature type="chain" id="PRO_5012067183" evidence="3">
    <location>
        <begin position="18"/>
        <end position="422"/>
    </location>
</feature>
<dbReference type="OrthoDB" id="10467018at2759"/>
<dbReference type="EMBL" id="MIGC01003028">
    <property type="protein sequence ID" value="PHJ20090.1"/>
    <property type="molecule type" value="Genomic_DNA"/>
</dbReference>
<dbReference type="GeneID" id="94429455"/>